<feature type="transmembrane region" description="Helical" evidence="9">
    <location>
        <begin position="319"/>
        <end position="339"/>
    </location>
</feature>
<evidence type="ECO:0000259" key="11">
    <source>
        <dbReference type="PROSITE" id="PS50928"/>
    </source>
</evidence>
<evidence type="ECO:0000256" key="5">
    <source>
        <dbReference type="ARBA" id="ARBA00022597"/>
    </source>
</evidence>
<evidence type="ECO:0000313" key="13">
    <source>
        <dbReference type="Proteomes" id="UP000184278"/>
    </source>
</evidence>
<accession>A0A1M5V263</accession>
<dbReference type="InterPro" id="IPR000515">
    <property type="entry name" value="MetI-like"/>
</dbReference>
<dbReference type="GO" id="GO:0015423">
    <property type="term" value="F:ABC-type maltose transporter activity"/>
    <property type="evidence" value="ECO:0007669"/>
    <property type="project" value="TreeGrafter"/>
</dbReference>
<feature type="transmembrane region" description="Helical" evidence="9">
    <location>
        <begin position="374"/>
        <end position="400"/>
    </location>
</feature>
<dbReference type="GO" id="GO:1990060">
    <property type="term" value="C:maltose transport complex"/>
    <property type="evidence" value="ECO:0007669"/>
    <property type="project" value="TreeGrafter"/>
</dbReference>
<dbReference type="PANTHER" id="PTHR47314">
    <property type="entry name" value="MALTOSE/MALTODEXTRIN TRANSPORT SYSTEM PERMEASE PROTEIN MALF"/>
    <property type="match status" value="1"/>
</dbReference>
<dbReference type="RefSeq" id="WP_073385758.1">
    <property type="nucleotide sequence ID" value="NZ_FQXK01000006.1"/>
</dbReference>
<dbReference type="AlphaFoldDB" id="A0A1M5V263"/>
<name>A0A1M5V263_BUTFI</name>
<feature type="domain" description="ABC transmembrane type-1" evidence="11">
    <location>
        <begin position="221"/>
        <end position="457"/>
    </location>
</feature>
<feature type="transmembrane region" description="Helical" evidence="9">
    <location>
        <begin position="153"/>
        <end position="180"/>
    </location>
</feature>
<comment type="similarity">
    <text evidence="2 10">Belongs to the binding-protein-dependent transport system permease family. MalFG subfamily.</text>
</comment>
<feature type="transmembrane region" description="Helical" evidence="9">
    <location>
        <begin position="94"/>
        <end position="115"/>
    </location>
</feature>
<dbReference type="EMBL" id="FQXK01000006">
    <property type="protein sequence ID" value="SHH69352.1"/>
    <property type="molecule type" value="Genomic_DNA"/>
</dbReference>
<dbReference type="GO" id="GO:0042956">
    <property type="term" value="P:maltodextrin transmembrane transport"/>
    <property type="evidence" value="ECO:0007669"/>
    <property type="project" value="TreeGrafter"/>
</dbReference>
<dbReference type="PROSITE" id="PS50928">
    <property type="entry name" value="ABC_TM1"/>
    <property type="match status" value="1"/>
</dbReference>
<dbReference type="Proteomes" id="UP000184278">
    <property type="component" value="Unassembled WGS sequence"/>
</dbReference>
<comment type="function">
    <text evidence="10">Part of the ABC transporter complex MalEFGK involved in maltose/maltodextrin import. Probably responsible for the translocation of the substrate across the membrane.</text>
</comment>
<sequence>MKKERESFFRKFIKDFAKGDIFTKLSILVFGSGYAARGQYIKAVIMQTVQILFYVFTFGFSINYICKLGTLGTVQREEVFDPKTLTKVVNDYDNSLMILLCGVIGILIIFMYILLSISNVKACYELECLKKDGKHINSFKEDISNLFNHKFHITLLTIPSIGILLTNVIPILFMICIAFTNYDGDHQPPTYLFTWVGLENFKTLFTSTTTVTFGYAFVRILAWTLIWAFFATFSTFYFGVLLAKFINDKKTRFKKLWRSLFVVTIAIPQFVTLLLVGKMFSDYGIVNSICNKIGLVSLLQDIGLVSKGLSYIPFLSKPGWANVMVLLINLWVGIPFQMLSATGILMNIPEDQLESAKIDGATEKQIFRKITMPYVLFVTGPSLVTAFVANINNFNVIYLLTNDYVTTNMSYANSNAKEVDLLITWLFTLTNDYSNYKMASVIGICVFVISASLTLLTFTRMIAEGREEQFQ</sequence>
<dbReference type="PANTHER" id="PTHR47314:SF1">
    <property type="entry name" value="MALTOSE_MALTODEXTRIN TRANSPORT SYSTEM PERMEASE PROTEIN MALF"/>
    <property type="match status" value="1"/>
</dbReference>
<feature type="transmembrane region" description="Helical" evidence="9">
    <location>
        <begin position="438"/>
        <end position="458"/>
    </location>
</feature>
<keyword evidence="13" id="KW-1185">Reference proteome</keyword>
<dbReference type="Gene3D" id="1.10.3720.10">
    <property type="entry name" value="MetI-like"/>
    <property type="match status" value="1"/>
</dbReference>
<dbReference type="CDD" id="cd06261">
    <property type="entry name" value="TM_PBP2"/>
    <property type="match status" value="1"/>
</dbReference>
<dbReference type="OrthoDB" id="9778687at2"/>
<protein>
    <recommendedName>
        <fullName evidence="10">Maltose/maltodextrin transport system permease protein</fullName>
    </recommendedName>
</protein>
<gene>
    <name evidence="12" type="ORF">SAMN02745229_00838</name>
</gene>
<comment type="subcellular location">
    <subcellularLocation>
        <location evidence="1 9">Cell membrane</location>
        <topology evidence="1 9">Multi-pass membrane protein</topology>
    </subcellularLocation>
</comment>
<evidence type="ECO:0000256" key="4">
    <source>
        <dbReference type="ARBA" id="ARBA00022475"/>
    </source>
</evidence>
<keyword evidence="4 10" id="KW-1003">Cell membrane</keyword>
<dbReference type="GeneID" id="89511621"/>
<feature type="transmembrane region" description="Helical" evidence="9">
    <location>
        <begin position="220"/>
        <end position="243"/>
    </location>
</feature>
<evidence type="ECO:0000256" key="9">
    <source>
        <dbReference type="RuleBase" id="RU363032"/>
    </source>
</evidence>
<keyword evidence="5 10" id="KW-0762">Sugar transport</keyword>
<feature type="transmembrane region" description="Helical" evidence="9">
    <location>
        <begin position="51"/>
        <end position="74"/>
    </location>
</feature>
<evidence type="ECO:0000256" key="7">
    <source>
        <dbReference type="ARBA" id="ARBA00022989"/>
    </source>
</evidence>
<evidence type="ECO:0000313" key="12">
    <source>
        <dbReference type="EMBL" id="SHH69352.1"/>
    </source>
</evidence>
<evidence type="ECO:0000256" key="8">
    <source>
        <dbReference type="ARBA" id="ARBA00023136"/>
    </source>
</evidence>
<keyword evidence="3 9" id="KW-0813">Transport</keyword>
<evidence type="ECO:0000256" key="2">
    <source>
        <dbReference type="ARBA" id="ARBA00009047"/>
    </source>
</evidence>
<evidence type="ECO:0000256" key="6">
    <source>
        <dbReference type="ARBA" id="ARBA00022692"/>
    </source>
</evidence>
<dbReference type="SUPFAM" id="SSF161098">
    <property type="entry name" value="MetI-like"/>
    <property type="match status" value="1"/>
</dbReference>
<dbReference type="InterPro" id="IPR035906">
    <property type="entry name" value="MetI-like_sf"/>
</dbReference>
<feature type="transmembrane region" description="Helical" evidence="9">
    <location>
        <begin position="255"/>
        <end position="276"/>
    </location>
</feature>
<evidence type="ECO:0000256" key="3">
    <source>
        <dbReference type="ARBA" id="ARBA00022448"/>
    </source>
</evidence>
<evidence type="ECO:0000256" key="10">
    <source>
        <dbReference type="RuleBase" id="RU367050"/>
    </source>
</evidence>
<proteinExistence type="inferred from homology"/>
<dbReference type="Pfam" id="PF00528">
    <property type="entry name" value="BPD_transp_1"/>
    <property type="match status" value="1"/>
</dbReference>
<dbReference type="STRING" id="1121131.SAMN02745229_00838"/>
<reference evidence="13" key="1">
    <citation type="submission" date="2016-11" db="EMBL/GenBank/DDBJ databases">
        <authorList>
            <person name="Varghese N."/>
            <person name="Submissions S."/>
        </authorList>
    </citation>
    <scope>NUCLEOTIDE SEQUENCE [LARGE SCALE GENOMIC DNA]</scope>
    <source>
        <strain evidence="13">DSM 3071</strain>
    </source>
</reference>
<keyword evidence="6 9" id="KW-0812">Transmembrane</keyword>
<keyword evidence="7 9" id="KW-1133">Transmembrane helix</keyword>
<organism evidence="12 13">
    <name type="scientific">Butyrivibrio fibrisolvens DSM 3071</name>
    <dbReference type="NCBI Taxonomy" id="1121131"/>
    <lineage>
        <taxon>Bacteria</taxon>
        <taxon>Bacillati</taxon>
        <taxon>Bacillota</taxon>
        <taxon>Clostridia</taxon>
        <taxon>Lachnospirales</taxon>
        <taxon>Lachnospiraceae</taxon>
        <taxon>Butyrivibrio</taxon>
    </lineage>
</organism>
<keyword evidence="8 9" id="KW-0472">Membrane</keyword>
<evidence type="ECO:0000256" key="1">
    <source>
        <dbReference type="ARBA" id="ARBA00004651"/>
    </source>
</evidence>